<dbReference type="AlphaFoldDB" id="A0A105VSD6"/>
<evidence type="ECO:0000313" key="1">
    <source>
        <dbReference type="EMBL" id="KVV53110.1"/>
    </source>
</evidence>
<dbReference type="RefSeq" id="WP_060104035.1">
    <property type="nucleotide sequence ID" value="NZ_LPEQ01000039.1"/>
</dbReference>
<accession>A0A105VSD6</accession>
<evidence type="ECO:0008006" key="3">
    <source>
        <dbReference type="Google" id="ProtNLM"/>
    </source>
</evidence>
<dbReference type="EMBL" id="LPEQ01000039">
    <property type="protein sequence ID" value="KVV53110.1"/>
    <property type="molecule type" value="Genomic_DNA"/>
</dbReference>
<evidence type="ECO:0000313" key="2">
    <source>
        <dbReference type="Proteomes" id="UP000062317"/>
    </source>
</evidence>
<gene>
    <name evidence="1" type="ORF">WT27_28570</name>
</gene>
<proteinExistence type="predicted"/>
<protein>
    <recommendedName>
        <fullName evidence="3">Phasin family protein</fullName>
    </recommendedName>
</protein>
<sequence length="180" mass="18762">MFSTFIAQWERAHADALQLFGKFAAQTTGTGGTPGSPAWRAFAHTALLAGHRYTDACQAATDALWRGQLARLAPGSSAAAVKELAALNADLATRFTQSHVQHAGAMADAAAQYLDDLGRTRGPADAAMALGRFAGDLQAQARAHALHVASLASGVAPALAQWADRTLRDDRGAPDQEQAS</sequence>
<reference evidence="1 2" key="1">
    <citation type="submission" date="2015-11" db="EMBL/GenBank/DDBJ databases">
        <title>Expanding the genomic diversity of Burkholderia species for the development of highly accurate diagnostics.</title>
        <authorList>
            <person name="Sahl J."/>
            <person name="Keim P."/>
            <person name="Wagner D."/>
        </authorList>
    </citation>
    <scope>NUCLEOTIDE SEQUENCE [LARGE SCALE GENOMIC DNA]</scope>
    <source>
        <strain evidence="1 2">MSMB1301WGS</strain>
    </source>
</reference>
<keyword evidence="2" id="KW-1185">Reference proteome</keyword>
<comment type="caution">
    <text evidence="1">The sequence shown here is derived from an EMBL/GenBank/DDBJ whole genome shotgun (WGS) entry which is preliminary data.</text>
</comment>
<organism evidence="1 2">
    <name type="scientific">Burkholderia territorii</name>
    <dbReference type="NCBI Taxonomy" id="1503055"/>
    <lineage>
        <taxon>Bacteria</taxon>
        <taxon>Pseudomonadati</taxon>
        <taxon>Pseudomonadota</taxon>
        <taxon>Betaproteobacteria</taxon>
        <taxon>Burkholderiales</taxon>
        <taxon>Burkholderiaceae</taxon>
        <taxon>Burkholderia</taxon>
        <taxon>Burkholderia cepacia complex</taxon>
    </lineage>
</organism>
<dbReference type="Proteomes" id="UP000062317">
    <property type="component" value="Unassembled WGS sequence"/>
</dbReference>
<name>A0A105VSD6_9BURK</name>